<proteinExistence type="predicted"/>
<gene>
    <name evidence="1" type="ORF">CW686_01420</name>
</gene>
<reference evidence="1 2" key="1">
    <citation type="submission" date="2017-12" db="EMBL/GenBank/DDBJ databases">
        <title>Genomics of Macrococcus caseolyticus.</title>
        <authorList>
            <person name="MacFadyen A.C."/>
            <person name="Paterson G.K."/>
        </authorList>
    </citation>
    <scope>NUCLEOTIDE SEQUENCE [LARGE SCALE GENOMIC DNA]</scope>
    <source>
        <strain evidence="1 2">5788_EF188</strain>
    </source>
</reference>
<dbReference type="EMBL" id="PIXC01000002">
    <property type="protein sequence ID" value="PKE27132.1"/>
    <property type="molecule type" value="Genomic_DNA"/>
</dbReference>
<dbReference type="RefSeq" id="WP_101144062.1">
    <property type="nucleotide sequence ID" value="NZ_PIWM01000001.1"/>
</dbReference>
<evidence type="ECO:0000313" key="1">
    <source>
        <dbReference type="EMBL" id="PKE27132.1"/>
    </source>
</evidence>
<protein>
    <submittedName>
        <fullName evidence="1">Uncharacterized protein</fullName>
    </submittedName>
</protein>
<evidence type="ECO:0000313" key="2">
    <source>
        <dbReference type="Proteomes" id="UP000233482"/>
    </source>
</evidence>
<name>A0A855GYR2_9STAP</name>
<dbReference type="AlphaFoldDB" id="A0A855GYR2"/>
<sequence length="75" mass="8848">MSLLKRFHLFNQYNEKVAVVVPYGTKGTFFVQGYNTHILRHVSKEMTNEELQTFKDDNNLLHEEELGQLSLDMFL</sequence>
<dbReference type="Proteomes" id="UP000233482">
    <property type="component" value="Unassembled WGS sequence"/>
</dbReference>
<accession>A0A855GYR2</accession>
<comment type="caution">
    <text evidence="1">The sequence shown here is derived from an EMBL/GenBank/DDBJ whole genome shotgun (WGS) entry which is preliminary data.</text>
</comment>
<organism evidence="1 2">
    <name type="scientific">Macrococcoides caseolyticum</name>
    <dbReference type="NCBI Taxonomy" id="69966"/>
    <lineage>
        <taxon>Bacteria</taxon>
        <taxon>Bacillati</taxon>
        <taxon>Bacillota</taxon>
        <taxon>Bacilli</taxon>
        <taxon>Bacillales</taxon>
        <taxon>Staphylococcaceae</taxon>
        <taxon>Macrococcoides</taxon>
    </lineage>
</organism>